<evidence type="ECO:0000256" key="3">
    <source>
        <dbReference type="SAM" id="MobiDB-lite"/>
    </source>
</evidence>
<dbReference type="Pfam" id="PF02604">
    <property type="entry name" value="PhdYeFM_antitox"/>
    <property type="match status" value="1"/>
</dbReference>
<dbReference type="SUPFAM" id="SSF143120">
    <property type="entry name" value="YefM-like"/>
    <property type="match status" value="1"/>
</dbReference>
<proteinExistence type="inferred from homology"/>
<dbReference type="Gene3D" id="3.40.1620.10">
    <property type="entry name" value="YefM-like domain"/>
    <property type="match status" value="1"/>
</dbReference>
<feature type="region of interest" description="Disordered" evidence="3">
    <location>
        <begin position="66"/>
        <end position="85"/>
    </location>
</feature>
<evidence type="ECO:0000256" key="1">
    <source>
        <dbReference type="ARBA" id="ARBA00009981"/>
    </source>
</evidence>
<comment type="function">
    <text evidence="2">Antitoxin component of a type II toxin-antitoxin (TA) system.</text>
</comment>
<dbReference type="InterPro" id="IPR006442">
    <property type="entry name" value="Antitoxin_Phd/YefM"/>
</dbReference>
<evidence type="ECO:0000256" key="2">
    <source>
        <dbReference type="RuleBase" id="RU362080"/>
    </source>
</evidence>
<protein>
    <recommendedName>
        <fullName evidence="2">Antitoxin</fullName>
    </recommendedName>
</protein>
<dbReference type="EMBL" id="CP082781">
    <property type="protein sequence ID" value="UGS26255.1"/>
    <property type="molecule type" value="Genomic_DNA"/>
</dbReference>
<name>A0ABY3RTG6_9MICO</name>
<dbReference type="Proteomes" id="UP001199642">
    <property type="component" value="Chromosome"/>
</dbReference>
<evidence type="ECO:0000313" key="4">
    <source>
        <dbReference type="EMBL" id="UGS26255.1"/>
    </source>
</evidence>
<dbReference type="RefSeq" id="WP_231819964.1">
    <property type="nucleotide sequence ID" value="NZ_CP082781.1"/>
</dbReference>
<comment type="similarity">
    <text evidence="1 2">Belongs to the phD/YefM antitoxin family.</text>
</comment>
<accession>A0ABY3RTG6</accession>
<reference evidence="4 5" key="1">
    <citation type="submission" date="2023-01" db="EMBL/GenBank/DDBJ databases">
        <title>Characterization of estradiol degrading bacteria Microbacterium sp. MZT7 and reveal degrading genes through genome analysis.</title>
        <authorList>
            <person name="Hao P."/>
            <person name="Gao Y."/>
        </authorList>
    </citation>
    <scope>NUCLEOTIDE SEQUENCE [LARGE SCALE GENOMIC DNA]</scope>
    <source>
        <strain evidence="4 5">MZT7</strain>
    </source>
</reference>
<dbReference type="InterPro" id="IPR036165">
    <property type="entry name" value="YefM-like_sf"/>
</dbReference>
<organism evidence="4 5">
    <name type="scientific">Microbacterium resistens</name>
    <dbReference type="NCBI Taxonomy" id="156977"/>
    <lineage>
        <taxon>Bacteria</taxon>
        <taxon>Bacillati</taxon>
        <taxon>Actinomycetota</taxon>
        <taxon>Actinomycetes</taxon>
        <taxon>Micrococcales</taxon>
        <taxon>Microbacteriaceae</taxon>
        <taxon>Microbacterium</taxon>
    </lineage>
</organism>
<dbReference type="NCBIfam" id="TIGR01552">
    <property type="entry name" value="phd_fam"/>
    <property type="match status" value="1"/>
</dbReference>
<gene>
    <name evidence="4" type="ORF">K8F61_16750</name>
</gene>
<sequence length="85" mass="9201">MSAYSVLDARNNLSRLIADARSGAEVVITNRGVPVAQITPISGVDLVGDGRLIVEWIESHVRPLASQRTSGEIESQIEESRGAWE</sequence>
<evidence type="ECO:0000313" key="5">
    <source>
        <dbReference type="Proteomes" id="UP001199642"/>
    </source>
</evidence>
<keyword evidence="5" id="KW-1185">Reference proteome</keyword>